<gene>
    <name evidence="1" type="ORF">NT03LS_3532</name>
</gene>
<comment type="caution">
    <text evidence="1">The sequence shown here is derived from an EMBL/GenBank/DDBJ whole genome shotgun (WGS) entry which is preliminary data.</text>
</comment>
<proteinExistence type="predicted"/>
<dbReference type="HOGENOM" id="CLU_3154506_0_0_9"/>
<name>E3ZUS4_LISSE</name>
<reference evidence="1" key="1">
    <citation type="journal article" date="2010" name="Microbiol. Resour. Announc.">
        <title>Comparative genomics of the bacterial genus Listeria: Genome evolution is characterized by limited gene acquisition and limited gene loss.</title>
        <authorList>
            <person name="den Bakker H.C."/>
            <person name="Cummings C.A."/>
            <person name="Ferreira V."/>
            <person name="Vatta P."/>
            <person name="Orsi R.H."/>
            <person name="Degoricija L."/>
            <person name="Barker M."/>
            <person name="Petrauskene O."/>
            <person name="Furtado M.R."/>
            <person name="Wiedmann M."/>
        </authorList>
    </citation>
    <scope>NUCLEOTIDE SEQUENCE [LARGE SCALE GENOMIC DNA]</scope>
    <source>
        <strain evidence="1">FSL N1-067</strain>
    </source>
</reference>
<dbReference type="AlphaFoldDB" id="E3ZUS4"/>
<sequence>MQLACFEYIESFYNRHRPHSTINMLTPEEKENFLFQQSVNDSFLCLLY</sequence>
<protein>
    <recommendedName>
        <fullName evidence="2">Integrase catalytic domain-containing protein</fullName>
    </recommendedName>
</protein>
<evidence type="ECO:0008006" key="2">
    <source>
        <dbReference type="Google" id="ProtNLM"/>
    </source>
</evidence>
<dbReference type="EMBL" id="ADXJ01001439">
    <property type="protein sequence ID" value="EFR98623.1"/>
    <property type="molecule type" value="Genomic_DNA"/>
</dbReference>
<dbReference type="Proteomes" id="UP000004302">
    <property type="component" value="Chromosome"/>
</dbReference>
<accession>E3ZUS4</accession>
<evidence type="ECO:0000313" key="1">
    <source>
        <dbReference type="EMBL" id="EFR98623.1"/>
    </source>
</evidence>
<organism evidence="1">
    <name type="scientific">Listeria seeligeri FSL N1-067</name>
    <dbReference type="NCBI Taxonomy" id="702453"/>
    <lineage>
        <taxon>Bacteria</taxon>
        <taxon>Bacillati</taxon>
        <taxon>Bacillota</taxon>
        <taxon>Bacilli</taxon>
        <taxon>Bacillales</taxon>
        <taxon>Listeriaceae</taxon>
        <taxon>Listeria</taxon>
    </lineage>
</organism>